<evidence type="ECO:0000259" key="1">
    <source>
        <dbReference type="Pfam" id="PF00651"/>
    </source>
</evidence>
<proteinExistence type="predicted"/>
<keyword evidence="3" id="KW-1185">Reference proteome</keyword>
<accession>A0ABR4B3P4</accession>
<feature type="domain" description="BTB" evidence="1">
    <location>
        <begin position="12"/>
        <end position="62"/>
    </location>
</feature>
<dbReference type="Gene3D" id="3.30.710.10">
    <property type="entry name" value="Potassium Channel Kv1.1, Chain A"/>
    <property type="match status" value="1"/>
</dbReference>
<dbReference type="SUPFAM" id="SSF54695">
    <property type="entry name" value="POZ domain"/>
    <property type="match status" value="1"/>
</dbReference>
<comment type="caution">
    <text evidence="2">The sequence shown here is derived from an EMBL/GenBank/DDBJ whole genome shotgun (WGS) entry which is preliminary data.</text>
</comment>
<evidence type="ECO:0000313" key="3">
    <source>
        <dbReference type="Proteomes" id="UP001590951"/>
    </source>
</evidence>
<gene>
    <name evidence="2" type="ORF">ABVK25_007642</name>
</gene>
<dbReference type="InterPro" id="IPR011333">
    <property type="entry name" value="SKP1/BTB/POZ_sf"/>
</dbReference>
<dbReference type="Pfam" id="PF00651">
    <property type="entry name" value="BTB"/>
    <property type="match status" value="1"/>
</dbReference>
<dbReference type="Proteomes" id="UP001590951">
    <property type="component" value="Unassembled WGS sequence"/>
</dbReference>
<evidence type="ECO:0000313" key="2">
    <source>
        <dbReference type="EMBL" id="KAL2052200.1"/>
    </source>
</evidence>
<organism evidence="2 3">
    <name type="scientific">Lepraria finkii</name>
    <dbReference type="NCBI Taxonomy" id="1340010"/>
    <lineage>
        <taxon>Eukaryota</taxon>
        <taxon>Fungi</taxon>
        <taxon>Dikarya</taxon>
        <taxon>Ascomycota</taxon>
        <taxon>Pezizomycotina</taxon>
        <taxon>Lecanoromycetes</taxon>
        <taxon>OSLEUM clade</taxon>
        <taxon>Lecanoromycetidae</taxon>
        <taxon>Lecanorales</taxon>
        <taxon>Lecanorineae</taxon>
        <taxon>Stereocaulaceae</taxon>
        <taxon>Lepraria</taxon>
    </lineage>
</organism>
<dbReference type="EMBL" id="JBHFEH010000029">
    <property type="protein sequence ID" value="KAL2052200.1"/>
    <property type="molecule type" value="Genomic_DNA"/>
</dbReference>
<name>A0ABR4B3P4_9LECA</name>
<protein>
    <recommendedName>
        <fullName evidence="1">BTB domain-containing protein</fullName>
    </recommendedName>
</protein>
<reference evidence="2 3" key="1">
    <citation type="submission" date="2024-09" db="EMBL/GenBank/DDBJ databases">
        <title>Rethinking Asexuality: The Enigmatic Case of Functional Sexual Genes in Lepraria (Stereocaulaceae).</title>
        <authorList>
            <person name="Doellman M."/>
            <person name="Sun Y."/>
            <person name="Barcenas-Pena A."/>
            <person name="Lumbsch H.T."/>
            <person name="Grewe F."/>
        </authorList>
    </citation>
    <scope>NUCLEOTIDE SEQUENCE [LARGE SCALE GENOMIC DNA]</scope>
    <source>
        <strain evidence="2 3">Grewe 0041</strain>
    </source>
</reference>
<sequence>MPMLPSFALIEWFKAHSLALWPGSSYFDRMCKGDFKEASISVIELKEDSSFLLGRILSYCYMVGWSSRKHEEEET</sequence>
<dbReference type="InterPro" id="IPR000210">
    <property type="entry name" value="BTB/POZ_dom"/>
</dbReference>
<dbReference type="CDD" id="cd18186">
    <property type="entry name" value="BTB_POZ_ZBTB_KLHL-like"/>
    <property type="match status" value="1"/>
</dbReference>